<feature type="region of interest" description="Disordered" evidence="1">
    <location>
        <begin position="1"/>
        <end position="40"/>
    </location>
</feature>
<dbReference type="PANTHER" id="PTHR10091:SF0">
    <property type="entry name" value="GALACTOSE MUTAROTASE"/>
    <property type="match status" value="1"/>
</dbReference>
<dbReference type="InterPro" id="IPR014718">
    <property type="entry name" value="GH-type_carb-bd"/>
</dbReference>
<dbReference type="Pfam" id="PF01263">
    <property type="entry name" value="Aldose_epim"/>
    <property type="match status" value="1"/>
</dbReference>
<dbReference type="Proteomes" id="UP000550354">
    <property type="component" value="Unassembled WGS sequence"/>
</dbReference>
<evidence type="ECO:0000313" key="3">
    <source>
        <dbReference type="Proteomes" id="UP000550354"/>
    </source>
</evidence>
<sequence>MSRPTCAGSPTRSGGTKPTTGWREDSDVGRAVRPRRPLSGTQFSLRRGRYEADVASVGASLRTLPFDGRDLVVPFEADELRPSFRGLTLAPWPNRVVGGAYRLAGVDHQLPITEPDRGHALHGLAIWTDYEPREASSDRVVLAATIEPQAGYPWRVEVSTPFSLDDHGLVQTVTGRNVGSGNAPWGTGPHPYLVGGRGRVDDWELELPAADVLSVSGDLLVPTGLVAVDAEDPARFDFRRPRRLGNARIDHAFTTLAREEDGTVRVRLRADRTGVEITFDATCPWVQVHTADADDRIGLAVEPMTCAPDAFNSGTGLVLLEPGEAHTAGWRIAAID</sequence>
<comment type="caution">
    <text evidence="2">The sequence shown here is derived from an EMBL/GenBank/DDBJ whole genome shotgun (WGS) entry which is preliminary data.</text>
</comment>
<keyword evidence="3" id="KW-1185">Reference proteome</keyword>
<reference evidence="2 3" key="1">
    <citation type="submission" date="2020-07" db="EMBL/GenBank/DDBJ databases">
        <title>Draft genome and description of Aeromicrobium phoceense strain Marseille-Q0843 isolated from healthy skin swab.</title>
        <authorList>
            <person name="Boxberger M."/>
            <person name="La Scola B."/>
        </authorList>
    </citation>
    <scope>NUCLEOTIDE SEQUENCE [LARGE SCALE GENOMIC DNA]</scope>
    <source>
        <strain evidence="2 3">Marseille-Q0843</strain>
    </source>
</reference>
<dbReference type="EMBL" id="JACEOG010000001">
    <property type="protein sequence ID" value="MBA4608955.1"/>
    <property type="molecule type" value="Genomic_DNA"/>
</dbReference>
<gene>
    <name evidence="2" type="ORF">H1W00_10755</name>
</gene>
<dbReference type="CDD" id="cd09022">
    <property type="entry name" value="Aldose_epim_Ec_YihR"/>
    <property type="match status" value="1"/>
</dbReference>
<organism evidence="2 3">
    <name type="scientific">Aeromicrobium phoceense</name>
    <dbReference type="NCBI Taxonomy" id="2754045"/>
    <lineage>
        <taxon>Bacteria</taxon>
        <taxon>Bacillati</taxon>
        <taxon>Actinomycetota</taxon>
        <taxon>Actinomycetes</taxon>
        <taxon>Propionibacteriales</taxon>
        <taxon>Nocardioidaceae</taxon>
        <taxon>Aeromicrobium</taxon>
    </lineage>
</organism>
<dbReference type="Gene3D" id="2.70.98.10">
    <property type="match status" value="1"/>
</dbReference>
<dbReference type="PANTHER" id="PTHR10091">
    <property type="entry name" value="ALDOSE-1-EPIMERASE"/>
    <property type="match status" value="1"/>
</dbReference>
<proteinExistence type="predicted"/>
<evidence type="ECO:0000313" key="2">
    <source>
        <dbReference type="EMBL" id="MBA4608955.1"/>
    </source>
</evidence>
<evidence type="ECO:0000256" key="1">
    <source>
        <dbReference type="SAM" id="MobiDB-lite"/>
    </source>
</evidence>
<dbReference type="GO" id="GO:0033499">
    <property type="term" value="P:galactose catabolic process via UDP-galactose, Leloir pathway"/>
    <property type="evidence" value="ECO:0007669"/>
    <property type="project" value="TreeGrafter"/>
</dbReference>
<dbReference type="GO" id="GO:0004034">
    <property type="term" value="F:aldose 1-epimerase activity"/>
    <property type="evidence" value="ECO:0007669"/>
    <property type="project" value="TreeGrafter"/>
</dbReference>
<dbReference type="InterPro" id="IPR008183">
    <property type="entry name" value="Aldose_1/G6P_1-epimerase"/>
</dbReference>
<feature type="compositionally biased region" description="Polar residues" evidence="1">
    <location>
        <begin position="8"/>
        <end position="19"/>
    </location>
</feature>
<dbReference type="GO" id="GO:0030246">
    <property type="term" value="F:carbohydrate binding"/>
    <property type="evidence" value="ECO:0007669"/>
    <property type="project" value="InterPro"/>
</dbReference>
<dbReference type="InterPro" id="IPR011013">
    <property type="entry name" value="Gal_mutarotase_sf_dom"/>
</dbReference>
<accession>A0A838XEI1</accession>
<protein>
    <submittedName>
        <fullName evidence="2">Aldose 1-epimerase family protein</fullName>
    </submittedName>
</protein>
<dbReference type="SUPFAM" id="SSF74650">
    <property type="entry name" value="Galactose mutarotase-like"/>
    <property type="match status" value="1"/>
</dbReference>
<name>A0A838XEI1_9ACTN</name>
<dbReference type="GO" id="GO:0006006">
    <property type="term" value="P:glucose metabolic process"/>
    <property type="evidence" value="ECO:0007669"/>
    <property type="project" value="TreeGrafter"/>
</dbReference>
<dbReference type="AlphaFoldDB" id="A0A838XEI1"/>
<dbReference type="InterPro" id="IPR037480">
    <property type="entry name" value="YihR-like"/>
</dbReference>